<name>A0A8H6FG00_9LECA</name>
<dbReference type="Pfam" id="PF02291">
    <property type="entry name" value="TFIID-31kDa"/>
    <property type="match status" value="1"/>
</dbReference>
<gene>
    <name evidence="7" type="ORF">HO133_009325</name>
</gene>
<feature type="compositionally biased region" description="Polar residues" evidence="6">
    <location>
        <begin position="14"/>
        <end position="23"/>
    </location>
</feature>
<proteinExistence type="inferred from homology"/>
<sequence length="241" mass="26139">MAEANGAVPDANPAANQSSSQDEPTAADLINPSFTTNSPVDNGQSKRPRDARLIHLVLSNYGVNAYQERVPLQLMDFAYRYTSSTLQDALHFVSEGYGTSGSGTGSGKAAAQNELSSVTLSALRLSIASRTHYQLNPTLPKEFYNEIAQEKNRVALPPVSKDWGMRLPPEQYCLTGAAWNLREEWDEEDDEMEDAIKEERMEDVDGEGAEGDDGGDEEGGGRMEDIFGDGNNAEAGGDMEP</sequence>
<dbReference type="PANTHER" id="PTHR48068">
    <property type="entry name" value="TAF9 RNA POLYMERASE II, TATA BOX-BINDING PROTEIN (TBP)-ASSOCIATED FACTOR"/>
    <property type="match status" value="1"/>
</dbReference>
<dbReference type="GO" id="GO:0005669">
    <property type="term" value="C:transcription factor TFIID complex"/>
    <property type="evidence" value="ECO:0007669"/>
    <property type="project" value="TreeGrafter"/>
</dbReference>
<feature type="region of interest" description="Disordered" evidence="6">
    <location>
        <begin position="185"/>
        <end position="241"/>
    </location>
</feature>
<dbReference type="PANTHER" id="PTHR48068:SF4">
    <property type="entry name" value="TATA-BOX BINDING PROTEIN ASSOCIATED FACTOR 9"/>
    <property type="match status" value="1"/>
</dbReference>
<dbReference type="GeneID" id="59337720"/>
<dbReference type="SUPFAM" id="SSF47113">
    <property type="entry name" value="Histone-fold"/>
    <property type="match status" value="1"/>
</dbReference>
<evidence type="ECO:0000313" key="7">
    <source>
        <dbReference type="EMBL" id="KAF6226459.1"/>
    </source>
</evidence>
<dbReference type="InterPro" id="IPR009072">
    <property type="entry name" value="Histone-fold"/>
</dbReference>
<dbReference type="EMBL" id="JACCJB010000006">
    <property type="protein sequence ID" value="KAF6226459.1"/>
    <property type="molecule type" value="Genomic_DNA"/>
</dbReference>
<evidence type="ECO:0000256" key="5">
    <source>
        <dbReference type="ARBA" id="ARBA00023242"/>
    </source>
</evidence>
<dbReference type="Proteomes" id="UP000593566">
    <property type="component" value="Unassembled WGS sequence"/>
</dbReference>
<feature type="region of interest" description="Disordered" evidence="6">
    <location>
        <begin position="1"/>
        <end position="47"/>
    </location>
</feature>
<organism evidence="7 8">
    <name type="scientific">Letharia lupina</name>
    <dbReference type="NCBI Taxonomy" id="560253"/>
    <lineage>
        <taxon>Eukaryota</taxon>
        <taxon>Fungi</taxon>
        <taxon>Dikarya</taxon>
        <taxon>Ascomycota</taxon>
        <taxon>Pezizomycotina</taxon>
        <taxon>Lecanoromycetes</taxon>
        <taxon>OSLEUM clade</taxon>
        <taxon>Lecanoromycetidae</taxon>
        <taxon>Lecanorales</taxon>
        <taxon>Lecanorineae</taxon>
        <taxon>Parmeliaceae</taxon>
        <taxon>Letharia</taxon>
    </lineage>
</organism>
<dbReference type="AlphaFoldDB" id="A0A8H6FG00"/>
<dbReference type="InterPro" id="IPR003162">
    <property type="entry name" value="TFIID-31"/>
</dbReference>
<feature type="compositionally biased region" description="Acidic residues" evidence="6">
    <location>
        <begin position="201"/>
        <end position="218"/>
    </location>
</feature>
<evidence type="ECO:0000256" key="1">
    <source>
        <dbReference type="ARBA" id="ARBA00004123"/>
    </source>
</evidence>
<dbReference type="FunFam" id="1.10.20.10:FF:000069">
    <property type="entry name" value="Transcription initiation factor TFIID subunit"/>
    <property type="match status" value="1"/>
</dbReference>
<dbReference type="GO" id="GO:0046982">
    <property type="term" value="F:protein heterodimerization activity"/>
    <property type="evidence" value="ECO:0007669"/>
    <property type="project" value="InterPro"/>
</dbReference>
<dbReference type="InterPro" id="IPR051431">
    <property type="entry name" value="TFIID_subunit_9"/>
</dbReference>
<dbReference type="CDD" id="cd07979">
    <property type="entry name" value="HFD_TAF9"/>
    <property type="match status" value="1"/>
</dbReference>
<accession>A0A8H6FG00</accession>
<reference evidence="7 8" key="1">
    <citation type="journal article" date="2020" name="Genomics">
        <title>Complete, high-quality genomes from long-read metagenomic sequencing of two wolf lichen thalli reveals enigmatic genome architecture.</title>
        <authorList>
            <person name="McKenzie S.K."/>
            <person name="Walston R.F."/>
            <person name="Allen J.L."/>
        </authorList>
    </citation>
    <scope>NUCLEOTIDE SEQUENCE [LARGE SCALE GENOMIC DNA]</scope>
    <source>
        <strain evidence="7">WasteWater1</strain>
    </source>
</reference>
<comment type="caution">
    <text evidence="7">The sequence shown here is derived from an EMBL/GenBank/DDBJ whole genome shotgun (WGS) entry which is preliminary data.</text>
</comment>
<keyword evidence="3" id="KW-0805">Transcription regulation</keyword>
<comment type="similarity">
    <text evidence="2">Belongs to the TAF9 family.</text>
</comment>
<evidence type="ECO:0000256" key="4">
    <source>
        <dbReference type="ARBA" id="ARBA00023163"/>
    </source>
</evidence>
<keyword evidence="4" id="KW-0804">Transcription</keyword>
<evidence type="ECO:0000256" key="3">
    <source>
        <dbReference type="ARBA" id="ARBA00023015"/>
    </source>
</evidence>
<evidence type="ECO:0000313" key="8">
    <source>
        <dbReference type="Proteomes" id="UP000593566"/>
    </source>
</evidence>
<evidence type="ECO:0000256" key="2">
    <source>
        <dbReference type="ARBA" id="ARBA00007646"/>
    </source>
</evidence>
<dbReference type="GO" id="GO:0000124">
    <property type="term" value="C:SAGA complex"/>
    <property type="evidence" value="ECO:0007669"/>
    <property type="project" value="TreeGrafter"/>
</dbReference>
<dbReference type="RefSeq" id="XP_037155012.1">
    <property type="nucleotide sequence ID" value="XM_037300186.1"/>
</dbReference>
<dbReference type="GO" id="GO:0051123">
    <property type="term" value="P:RNA polymerase II preinitiation complex assembly"/>
    <property type="evidence" value="ECO:0007669"/>
    <property type="project" value="TreeGrafter"/>
</dbReference>
<protein>
    <recommendedName>
        <fullName evidence="9">Transcription initiation factor TFIID subunit 9</fullName>
    </recommendedName>
</protein>
<dbReference type="GO" id="GO:0003713">
    <property type="term" value="F:transcription coactivator activity"/>
    <property type="evidence" value="ECO:0007669"/>
    <property type="project" value="TreeGrafter"/>
</dbReference>
<feature type="compositionally biased region" description="Polar residues" evidence="6">
    <location>
        <begin position="32"/>
        <end position="45"/>
    </location>
</feature>
<evidence type="ECO:0000256" key="6">
    <source>
        <dbReference type="SAM" id="MobiDB-lite"/>
    </source>
</evidence>
<keyword evidence="5" id="KW-0539">Nucleus</keyword>
<evidence type="ECO:0008006" key="9">
    <source>
        <dbReference type="Google" id="ProtNLM"/>
    </source>
</evidence>
<comment type="subcellular location">
    <subcellularLocation>
        <location evidence="1">Nucleus</location>
    </subcellularLocation>
</comment>
<dbReference type="GO" id="GO:0016251">
    <property type="term" value="F:RNA polymerase II general transcription initiation factor activity"/>
    <property type="evidence" value="ECO:0007669"/>
    <property type="project" value="TreeGrafter"/>
</dbReference>
<keyword evidence="8" id="KW-1185">Reference proteome</keyword>
<dbReference type="Gene3D" id="1.10.20.10">
    <property type="entry name" value="Histone, subunit A"/>
    <property type="match status" value="1"/>
</dbReference>